<dbReference type="Pfam" id="PF05958">
    <property type="entry name" value="tRNA_U5-meth_tr"/>
    <property type="match status" value="1"/>
</dbReference>
<gene>
    <name evidence="8" type="ORF">BCR42DRAFT_428328</name>
</gene>
<dbReference type="InterPro" id="IPR010280">
    <property type="entry name" value="U5_MeTrfase_fam"/>
</dbReference>
<comment type="caution">
    <text evidence="5">Lacks conserved residue(s) required for the propagation of feature annotation.</text>
</comment>
<evidence type="ECO:0000256" key="6">
    <source>
        <dbReference type="SAM" id="MobiDB-lite"/>
    </source>
</evidence>
<dbReference type="GO" id="GO:0032259">
    <property type="term" value="P:methylation"/>
    <property type="evidence" value="ECO:0007669"/>
    <property type="project" value="UniProtKB-KW"/>
</dbReference>
<dbReference type="SUPFAM" id="SSF53335">
    <property type="entry name" value="S-adenosyl-L-methionine-dependent methyltransferases"/>
    <property type="match status" value="1"/>
</dbReference>
<dbReference type="PANTHER" id="PTHR45904:SF2">
    <property type="entry name" value="TRNA (URACIL-5-)-METHYLTRANSFERASE HOMOLOG A"/>
    <property type="match status" value="1"/>
</dbReference>
<dbReference type="GO" id="GO:0008173">
    <property type="term" value="F:RNA methyltransferase activity"/>
    <property type="evidence" value="ECO:0007669"/>
    <property type="project" value="InterPro"/>
</dbReference>
<evidence type="ECO:0000313" key="9">
    <source>
        <dbReference type="Proteomes" id="UP000193560"/>
    </source>
</evidence>
<dbReference type="InterPro" id="IPR029063">
    <property type="entry name" value="SAM-dependent_MTases_sf"/>
</dbReference>
<reference evidence="8 9" key="1">
    <citation type="submission" date="2016-07" db="EMBL/GenBank/DDBJ databases">
        <title>Pervasive Adenine N6-methylation of Active Genes in Fungi.</title>
        <authorList>
            <consortium name="DOE Joint Genome Institute"/>
            <person name="Mondo S.J."/>
            <person name="Dannebaum R.O."/>
            <person name="Kuo R.C."/>
            <person name="Labutti K."/>
            <person name="Haridas S."/>
            <person name="Kuo A."/>
            <person name="Salamov A."/>
            <person name="Ahrendt S.R."/>
            <person name="Lipzen A."/>
            <person name="Sullivan W."/>
            <person name="Andreopoulos W.B."/>
            <person name="Clum A."/>
            <person name="Lindquist E."/>
            <person name="Daum C."/>
            <person name="Ramamoorthy G.K."/>
            <person name="Gryganskyi A."/>
            <person name="Culley D."/>
            <person name="Magnuson J.K."/>
            <person name="James T.Y."/>
            <person name="O'Malley M.A."/>
            <person name="Stajich J.E."/>
            <person name="Spatafora J.W."/>
            <person name="Visel A."/>
            <person name="Grigoriev I.V."/>
        </authorList>
    </citation>
    <scope>NUCLEOTIDE SEQUENCE [LARGE SCALE GENOMIC DNA]</scope>
    <source>
        <strain evidence="8 9">NRRL 1336</strain>
    </source>
</reference>
<feature type="binding site" evidence="5">
    <location>
        <position position="388"/>
    </location>
    <ligand>
        <name>S-adenosyl-L-methionine</name>
        <dbReference type="ChEBI" id="CHEBI:59789"/>
    </ligand>
</feature>
<dbReference type="InterPro" id="IPR035979">
    <property type="entry name" value="RBD_domain_sf"/>
</dbReference>
<proteinExistence type="inferred from homology"/>
<organism evidence="8 9">
    <name type="scientific">Absidia repens</name>
    <dbReference type="NCBI Taxonomy" id="90262"/>
    <lineage>
        <taxon>Eukaryota</taxon>
        <taxon>Fungi</taxon>
        <taxon>Fungi incertae sedis</taxon>
        <taxon>Mucoromycota</taxon>
        <taxon>Mucoromycotina</taxon>
        <taxon>Mucoromycetes</taxon>
        <taxon>Mucorales</taxon>
        <taxon>Cunninghamellaceae</taxon>
        <taxon>Absidia</taxon>
    </lineage>
</organism>
<dbReference type="OrthoDB" id="10250660at2759"/>
<sequence length="570" mass="64748">MLNSIRTFLQNAIKGNMATATEEKIVHRVKVQNLPIKETPQVKRFLNSHGILKYKKAPQWTYAYINFESEQAAKEAMTTLNGVSFKKRILSTEYTPISEEIFRQRFRPQPKRPEVSSLPNTTPPLSASDNKTFAEQLADQVTPLYKVPYEDQVAKKHKLGVRQIRNLRKKLLPLADLSEERKAQLAWIYENVEEPPCQVLDPIASPDIEGYRTKCEFSIGKDPSGKPTVGFLQGLYRDGLTSVLEPSASIHVPQISKQIAKTMEQYIQSSDYPVYDRVLKTGVWRSLMVKAQHTGDVMVLIQLRTSELSEDQLQKEKKKLVDYWCNNNNNSNDDDAGRKIKTLILQQWDGDSNGIRDQGKTEILAGDGYVYEQLLDHRFRISSKAFFQVNTKATEQMLRTCADWCTTNENMQPRKTTLLDLCCGAGSIGITMAHLMDRVVGIEMISEAIDDARFNAELNNITNAHYYAGKVEEKIHVVTNEQNENVVAVLDPPRSGVHNNVIRAVREASQIKKVVFISCDAKQAMQNFIGLCRPTSNRYQGIPFKPQRAVTIDLFPHTDHAELMIEFVRA</sequence>
<feature type="compositionally biased region" description="Polar residues" evidence="6">
    <location>
        <begin position="117"/>
        <end position="127"/>
    </location>
</feature>
<evidence type="ECO:0000259" key="7">
    <source>
        <dbReference type="PROSITE" id="PS50102"/>
    </source>
</evidence>
<dbReference type="SUPFAM" id="SSF54928">
    <property type="entry name" value="RNA-binding domain, RBD"/>
    <property type="match status" value="1"/>
</dbReference>
<dbReference type="InterPro" id="IPR000504">
    <property type="entry name" value="RRM_dom"/>
</dbReference>
<dbReference type="InterPro" id="IPR012677">
    <property type="entry name" value="Nucleotide-bd_a/b_plait_sf"/>
</dbReference>
<protein>
    <submittedName>
        <fullName evidence="8">S-adenosyl-L-methionine-dependent methyltransferase</fullName>
    </submittedName>
</protein>
<accession>A0A1X2HYR8</accession>
<dbReference type="PROSITE" id="PS51687">
    <property type="entry name" value="SAM_MT_RNA_M5U"/>
    <property type="match status" value="1"/>
</dbReference>
<dbReference type="GO" id="GO:0003723">
    <property type="term" value="F:RNA binding"/>
    <property type="evidence" value="ECO:0007669"/>
    <property type="project" value="UniProtKB-UniRule"/>
</dbReference>
<dbReference type="PANTHER" id="PTHR45904">
    <property type="entry name" value="TRNA (URACIL-5-)-METHYLTRANSFERASE"/>
    <property type="match status" value="1"/>
</dbReference>
<keyword evidence="3 5" id="KW-0949">S-adenosyl-L-methionine</keyword>
<dbReference type="PROSITE" id="PS50102">
    <property type="entry name" value="RRM"/>
    <property type="match status" value="1"/>
</dbReference>
<feature type="binding site" evidence="5">
    <location>
        <position position="491"/>
    </location>
    <ligand>
        <name>S-adenosyl-L-methionine</name>
        <dbReference type="ChEBI" id="CHEBI:59789"/>
    </ligand>
</feature>
<name>A0A1X2HYR8_9FUNG</name>
<evidence type="ECO:0000313" key="8">
    <source>
        <dbReference type="EMBL" id="ORZ05454.1"/>
    </source>
</evidence>
<dbReference type="EMBL" id="MCGE01000044">
    <property type="protein sequence ID" value="ORZ05454.1"/>
    <property type="molecule type" value="Genomic_DNA"/>
</dbReference>
<keyword evidence="2 5" id="KW-0808">Transferase</keyword>
<dbReference type="STRING" id="90262.A0A1X2HYR8"/>
<keyword evidence="1 5" id="KW-0489">Methyltransferase</keyword>
<feature type="binding site" evidence="5">
    <location>
        <position position="443"/>
    </location>
    <ligand>
        <name>S-adenosyl-L-methionine</name>
        <dbReference type="ChEBI" id="CHEBI:59789"/>
    </ligand>
</feature>
<dbReference type="Gene3D" id="2.40.50.1070">
    <property type="match status" value="1"/>
</dbReference>
<keyword evidence="4" id="KW-0694">RNA-binding</keyword>
<dbReference type="GO" id="GO:0006396">
    <property type="term" value="P:RNA processing"/>
    <property type="evidence" value="ECO:0007669"/>
    <property type="project" value="InterPro"/>
</dbReference>
<dbReference type="Gene3D" id="3.40.50.150">
    <property type="entry name" value="Vaccinia Virus protein VP39"/>
    <property type="match status" value="1"/>
</dbReference>
<dbReference type="Proteomes" id="UP000193560">
    <property type="component" value="Unassembled WGS sequence"/>
</dbReference>
<feature type="active site" description="Nucleophile" evidence="5">
    <location>
        <position position="519"/>
    </location>
</feature>
<evidence type="ECO:0000256" key="5">
    <source>
        <dbReference type="PROSITE-ProRule" id="PRU01024"/>
    </source>
</evidence>
<evidence type="ECO:0000256" key="2">
    <source>
        <dbReference type="ARBA" id="ARBA00022679"/>
    </source>
</evidence>
<comment type="similarity">
    <text evidence="5">Belongs to the class I-like SAM-binding methyltransferase superfamily. RNA M5U methyltransferase family.</text>
</comment>
<dbReference type="CDD" id="cd02440">
    <property type="entry name" value="AdoMet_MTases"/>
    <property type="match status" value="1"/>
</dbReference>
<dbReference type="AlphaFoldDB" id="A0A1X2HYR8"/>
<evidence type="ECO:0000256" key="1">
    <source>
        <dbReference type="ARBA" id="ARBA00022603"/>
    </source>
</evidence>
<evidence type="ECO:0000256" key="3">
    <source>
        <dbReference type="ARBA" id="ARBA00022691"/>
    </source>
</evidence>
<keyword evidence="9" id="KW-1185">Reference proteome</keyword>
<feature type="domain" description="RRM" evidence="7">
    <location>
        <begin position="27"/>
        <end position="97"/>
    </location>
</feature>
<dbReference type="Gene3D" id="3.30.70.330">
    <property type="match status" value="1"/>
</dbReference>
<comment type="caution">
    <text evidence="8">The sequence shown here is derived from an EMBL/GenBank/DDBJ whole genome shotgun (WGS) entry which is preliminary data.</text>
</comment>
<dbReference type="InterPro" id="IPR045850">
    <property type="entry name" value="TRM2_met"/>
</dbReference>
<evidence type="ECO:0000256" key="4">
    <source>
        <dbReference type="PROSITE-ProRule" id="PRU00176"/>
    </source>
</evidence>
<feature type="region of interest" description="Disordered" evidence="6">
    <location>
        <begin position="107"/>
        <end position="127"/>
    </location>
</feature>